<keyword evidence="3" id="KW-1185">Reference proteome</keyword>
<dbReference type="AlphaFoldDB" id="A0A9J5ZQZ9"/>
<feature type="compositionally biased region" description="Basic residues" evidence="1">
    <location>
        <begin position="59"/>
        <end position="68"/>
    </location>
</feature>
<evidence type="ECO:0000313" key="2">
    <source>
        <dbReference type="EMBL" id="KAG5614645.1"/>
    </source>
</evidence>
<organism evidence="2 3">
    <name type="scientific">Solanum commersonii</name>
    <name type="common">Commerson's wild potato</name>
    <name type="synonym">Commerson's nightshade</name>
    <dbReference type="NCBI Taxonomy" id="4109"/>
    <lineage>
        <taxon>Eukaryota</taxon>
        <taxon>Viridiplantae</taxon>
        <taxon>Streptophyta</taxon>
        <taxon>Embryophyta</taxon>
        <taxon>Tracheophyta</taxon>
        <taxon>Spermatophyta</taxon>
        <taxon>Magnoliopsida</taxon>
        <taxon>eudicotyledons</taxon>
        <taxon>Gunneridae</taxon>
        <taxon>Pentapetalae</taxon>
        <taxon>asterids</taxon>
        <taxon>lamiids</taxon>
        <taxon>Solanales</taxon>
        <taxon>Solanaceae</taxon>
        <taxon>Solanoideae</taxon>
        <taxon>Solaneae</taxon>
        <taxon>Solanum</taxon>
    </lineage>
</organism>
<accession>A0A9J5ZQZ9</accession>
<gene>
    <name evidence="2" type="ORF">H5410_014469</name>
</gene>
<name>A0A9J5ZQZ9_SOLCO</name>
<evidence type="ECO:0000313" key="3">
    <source>
        <dbReference type="Proteomes" id="UP000824120"/>
    </source>
</evidence>
<dbReference type="Proteomes" id="UP000824120">
    <property type="component" value="Chromosome 3"/>
</dbReference>
<dbReference type="EMBL" id="JACXVP010000003">
    <property type="protein sequence ID" value="KAG5614645.1"/>
    <property type="molecule type" value="Genomic_DNA"/>
</dbReference>
<feature type="non-terminal residue" evidence="2">
    <location>
        <position position="68"/>
    </location>
</feature>
<sequence length="68" mass="7491">MITNIIKAQYGGLPQKGIIVLQVGKSKPIEVSFFKKTTNTSKVDDFSNEKNGDTGTLIARKRQKYSGT</sequence>
<feature type="region of interest" description="Disordered" evidence="1">
    <location>
        <begin position="45"/>
        <end position="68"/>
    </location>
</feature>
<comment type="caution">
    <text evidence="2">The sequence shown here is derived from an EMBL/GenBank/DDBJ whole genome shotgun (WGS) entry which is preliminary data.</text>
</comment>
<protein>
    <submittedName>
        <fullName evidence="2">Uncharacterized protein</fullName>
    </submittedName>
</protein>
<reference evidence="2 3" key="1">
    <citation type="submission" date="2020-09" db="EMBL/GenBank/DDBJ databases">
        <title>De no assembly of potato wild relative species, Solanum commersonii.</title>
        <authorList>
            <person name="Cho K."/>
        </authorList>
    </citation>
    <scope>NUCLEOTIDE SEQUENCE [LARGE SCALE GENOMIC DNA]</scope>
    <source>
        <strain evidence="2">LZ3.2</strain>
        <tissue evidence="2">Leaf</tissue>
    </source>
</reference>
<proteinExistence type="predicted"/>
<evidence type="ECO:0000256" key="1">
    <source>
        <dbReference type="SAM" id="MobiDB-lite"/>
    </source>
</evidence>